<organism evidence="1">
    <name type="scientific">Echovirus E5</name>
    <dbReference type="NCBI Taxonomy" id="40280"/>
    <lineage>
        <taxon>Viruses</taxon>
        <taxon>Riboviria</taxon>
        <taxon>Orthornavirae</taxon>
        <taxon>Pisuviricota</taxon>
        <taxon>Pisoniviricetes</taxon>
        <taxon>Picornavirales</taxon>
        <taxon>Picornaviridae</taxon>
        <taxon>Ensavirinae</taxon>
        <taxon>Enterovirus</taxon>
        <taxon>Enterovirus betacoxsackie</taxon>
        <taxon>Enterovirus B</taxon>
    </lineage>
</organism>
<evidence type="ECO:0000313" key="1">
    <source>
        <dbReference type="EMBL" id="AEO37442.1"/>
    </source>
</evidence>
<name>G3K298_9ENTO</name>
<protein>
    <submittedName>
        <fullName evidence="1">Capsid protein VP1</fullName>
    </submittedName>
</protein>
<reference evidence="1" key="1">
    <citation type="submission" date="2011-06" db="EMBL/GenBank/DDBJ databases">
        <authorList>
            <person name="Rahimi P."/>
            <person name="Sohrabi A."/>
            <person name="Edalat R."/>
        </authorList>
    </citation>
    <scope>NUCLEOTIDE SEQUENCE</scope>
    <source>
        <strain evidence="1">Echo 5.IRAN.1</strain>
    </source>
</reference>
<dbReference type="EMBL" id="JN092120">
    <property type="protein sequence ID" value="AEO37442.1"/>
    <property type="molecule type" value="Genomic_RNA"/>
</dbReference>
<accession>G3K298</accession>
<sequence length="116" mass="13300">ADKMGHQLCTSSICITCINHVQNFHSRWASRIKSYDSNSVYVHRVIQVFKNNKAYPIIFLSLCNNFLLRVPRIVGYSQSNAMTLRSSTPSPLHRIRVPTWLTATPSFPHQIMFVPP</sequence>
<proteinExistence type="predicted"/>
<feature type="non-terminal residue" evidence="1">
    <location>
        <position position="116"/>
    </location>
</feature>
<feature type="non-terminal residue" evidence="1">
    <location>
        <position position="1"/>
    </location>
</feature>